<evidence type="ECO:0000256" key="1">
    <source>
        <dbReference type="SAM" id="MobiDB-lite"/>
    </source>
</evidence>
<keyword evidence="2" id="KW-0472">Membrane</keyword>
<evidence type="ECO:0000256" key="2">
    <source>
        <dbReference type="SAM" id="Phobius"/>
    </source>
</evidence>
<feature type="region of interest" description="Disordered" evidence="1">
    <location>
        <begin position="375"/>
        <end position="397"/>
    </location>
</feature>
<feature type="transmembrane region" description="Helical" evidence="2">
    <location>
        <begin position="52"/>
        <end position="74"/>
    </location>
</feature>
<feature type="transmembrane region" description="Helical" evidence="2">
    <location>
        <begin position="183"/>
        <end position="202"/>
    </location>
</feature>
<organism evidence="3 4">
    <name type="scientific">Nibrella saemangeumensis</name>
    <dbReference type="NCBI Taxonomy" id="1084526"/>
    <lineage>
        <taxon>Bacteria</taxon>
        <taxon>Pseudomonadati</taxon>
        <taxon>Bacteroidota</taxon>
        <taxon>Cytophagia</taxon>
        <taxon>Cytophagales</taxon>
        <taxon>Spirosomataceae</taxon>
        <taxon>Nibrella</taxon>
    </lineage>
</organism>
<reference evidence="4" key="1">
    <citation type="journal article" date="2019" name="Int. J. Syst. Evol. Microbiol.">
        <title>The Global Catalogue of Microorganisms (GCM) 10K type strain sequencing project: providing services to taxonomists for standard genome sequencing and annotation.</title>
        <authorList>
            <consortium name="The Broad Institute Genomics Platform"/>
            <consortium name="The Broad Institute Genome Sequencing Center for Infectious Disease"/>
            <person name="Wu L."/>
            <person name="Ma J."/>
        </authorList>
    </citation>
    <scope>NUCLEOTIDE SEQUENCE [LARGE SCALE GENOMIC DNA]</scope>
    <source>
        <strain evidence="4">JCM 17927</strain>
    </source>
</reference>
<dbReference type="Proteomes" id="UP001501175">
    <property type="component" value="Unassembled WGS sequence"/>
</dbReference>
<proteinExistence type="predicted"/>
<evidence type="ECO:0008006" key="5">
    <source>
        <dbReference type="Google" id="ProtNLM"/>
    </source>
</evidence>
<keyword evidence="4" id="KW-1185">Reference proteome</keyword>
<name>A0ABP8MAK2_9BACT</name>
<feature type="transmembrane region" description="Helical" evidence="2">
    <location>
        <begin position="319"/>
        <end position="337"/>
    </location>
</feature>
<keyword evidence="2" id="KW-1133">Transmembrane helix</keyword>
<feature type="transmembrane region" description="Helical" evidence="2">
    <location>
        <begin position="261"/>
        <end position="282"/>
    </location>
</feature>
<sequence length="397" mass="44032">MKAYNEEWIYNREIINQAQRWHREGLVNDSQLAVIKETYPVKFRDTSAFVEIGLFLFSIVAASGGYALLGLILSDVLQESFATGLFNILLGIGIGFFVEFLIRKQGMFRNGVDNALIAFMTALLVIGLNVWLPDETPVWSRCLVSLPVLFAVVWYYGDLIVMFGLISAVYTLVFDLLNDTASADLLIPLVMMALSAGLYWLALRLDLSLRSKKNVYWSDALNLAQWMTLSLLLINGNYFFVREVLSFLLKPDLNLRGAFSGASEIALSWLFWLFTFGIPLLYGFIGTTRKNRMFLILACLGTAGAIATARNYIGVLPWSVHLTVSGLILVLISIPLIRYLREPRYGFTDVPDEDSPKEFFLDAETVGAIQAAASTQPPKGLSYGGGDFGGGGAGKEY</sequence>
<evidence type="ECO:0000313" key="4">
    <source>
        <dbReference type="Proteomes" id="UP001501175"/>
    </source>
</evidence>
<feature type="transmembrane region" description="Helical" evidence="2">
    <location>
        <begin position="80"/>
        <end position="102"/>
    </location>
</feature>
<feature type="transmembrane region" description="Helical" evidence="2">
    <location>
        <begin position="294"/>
        <end position="313"/>
    </location>
</feature>
<feature type="compositionally biased region" description="Gly residues" evidence="1">
    <location>
        <begin position="382"/>
        <end position="397"/>
    </location>
</feature>
<comment type="caution">
    <text evidence="3">The sequence shown here is derived from an EMBL/GenBank/DDBJ whole genome shotgun (WGS) entry which is preliminary data.</text>
</comment>
<protein>
    <recommendedName>
        <fullName evidence="5">DUF2157 domain-containing protein</fullName>
    </recommendedName>
</protein>
<accession>A0ABP8MAK2</accession>
<evidence type="ECO:0000313" key="3">
    <source>
        <dbReference type="EMBL" id="GAA4445802.1"/>
    </source>
</evidence>
<feature type="transmembrane region" description="Helical" evidence="2">
    <location>
        <begin position="160"/>
        <end position="177"/>
    </location>
</feature>
<feature type="transmembrane region" description="Helical" evidence="2">
    <location>
        <begin position="114"/>
        <end position="132"/>
    </location>
</feature>
<dbReference type="RefSeq" id="WP_345239411.1">
    <property type="nucleotide sequence ID" value="NZ_BAABHD010000001.1"/>
</dbReference>
<keyword evidence="2" id="KW-0812">Transmembrane</keyword>
<gene>
    <name evidence="3" type="ORF">GCM10023189_00140</name>
</gene>
<dbReference type="EMBL" id="BAABHD010000001">
    <property type="protein sequence ID" value="GAA4445802.1"/>
    <property type="molecule type" value="Genomic_DNA"/>
</dbReference>